<evidence type="ECO:0000259" key="18">
    <source>
        <dbReference type="PROSITE" id="PS51371"/>
    </source>
</evidence>
<feature type="binding site" evidence="16">
    <location>
        <position position="162"/>
    </location>
    <ligand>
        <name>Zn(2+)</name>
        <dbReference type="ChEBI" id="CHEBI:29105"/>
        <note>catalytic</note>
    </ligand>
</feature>
<evidence type="ECO:0000256" key="5">
    <source>
        <dbReference type="ARBA" id="ARBA00022692"/>
    </source>
</evidence>
<dbReference type="InterPro" id="IPR046342">
    <property type="entry name" value="CBS_dom_sf"/>
</dbReference>
<dbReference type="InterPro" id="IPR000644">
    <property type="entry name" value="CBS_dom"/>
</dbReference>
<evidence type="ECO:0000256" key="6">
    <source>
        <dbReference type="ARBA" id="ARBA00022723"/>
    </source>
</evidence>
<dbReference type="GO" id="GO:0046872">
    <property type="term" value="F:metal ion binding"/>
    <property type="evidence" value="ECO:0007669"/>
    <property type="project" value="UniProtKB-UniRule"/>
</dbReference>
<evidence type="ECO:0000256" key="9">
    <source>
        <dbReference type="ARBA" id="ARBA00022833"/>
    </source>
</evidence>
<dbReference type="AlphaFoldDB" id="A0A8J2FN91"/>
<dbReference type="InterPro" id="IPR008915">
    <property type="entry name" value="Peptidase_M50"/>
</dbReference>
<protein>
    <recommendedName>
        <fullName evidence="14">Zinc metalloprotease</fullName>
    </recommendedName>
</protein>
<dbReference type="PANTHER" id="PTHR39188">
    <property type="entry name" value="MEMBRANE-ASSOCIATED ZINC METALLOPROTEASE M50B"/>
    <property type="match status" value="1"/>
</dbReference>
<comment type="similarity">
    <text evidence="2 14">Belongs to the peptidase M50B family.</text>
</comment>
<dbReference type="Pfam" id="PF02163">
    <property type="entry name" value="Peptidase_M50"/>
    <property type="match status" value="2"/>
</dbReference>
<reference evidence="19" key="1">
    <citation type="submission" date="2021-02" db="EMBL/GenBank/DDBJ databases">
        <authorList>
            <person name="Cremers G."/>
            <person name="Picone N."/>
        </authorList>
    </citation>
    <scope>NUCLEOTIDE SEQUENCE</scope>
    <source>
        <strain evidence="19">PQ17</strain>
    </source>
</reference>
<keyword evidence="20" id="KW-1185">Reference proteome</keyword>
<name>A0A8J2FN91_9BACT</name>
<dbReference type="GO" id="GO:0008237">
    <property type="term" value="F:metallopeptidase activity"/>
    <property type="evidence" value="ECO:0007669"/>
    <property type="project" value="UniProtKB-UniRule"/>
</dbReference>
<keyword evidence="11 14" id="KW-0482">Metalloprotease</keyword>
<feature type="transmembrane region" description="Helical" evidence="14">
    <location>
        <begin position="139"/>
        <end position="159"/>
    </location>
</feature>
<keyword evidence="4 14" id="KW-0645">Protease</keyword>
<dbReference type="GO" id="GO:0006508">
    <property type="term" value="P:proteolysis"/>
    <property type="evidence" value="ECO:0007669"/>
    <property type="project" value="UniProtKB-KW"/>
</dbReference>
<feature type="transmembrane region" description="Helical" evidence="14">
    <location>
        <begin position="180"/>
        <end position="201"/>
    </location>
</feature>
<accession>A0A8J2FN91</accession>
<dbReference type="Gene3D" id="3.10.580.10">
    <property type="entry name" value="CBS-domain"/>
    <property type="match status" value="1"/>
</dbReference>
<dbReference type="RefSeq" id="WP_174581817.1">
    <property type="nucleotide sequence ID" value="NZ_CAJNOB010000001.1"/>
</dbReference>
<feature type="binding site" evidence="16">
    <location>
        <position position="63"/>
    </location>
    <ligand>
        <name>Zn(2+)</name>
        <dbReference type="ChEBI" id="CHEBI:29105"/>
        <note>catalytic</note>
    </ligand>
</feature>
<evidence type="ECO:0000256" key="16">
    <source>
        <dbReference type="PIRSR" id="PIRSR006404-2"/>
    </source>
</evidence>
<evidence type="ECO:0000256" key="17">
    <source>
        <dbReference type="PROSITE-ProRule" id="PRU00703"/>
    </source>
</evidence>
<dbReference type="PANTHER" id="PTHR39188:SF3">
    <property type="entry name" value="STAGE IV SPORULATION PROTEIN FB"/>
    <property type="match status" value="1"/>
</dbReference>
<dbReference type="SUPFAM" id="SSF54631">
    <property type="entry name" value="CBS-domain pair"/>
    <property type="match status" value="1"/>
</dbReference>
<keyword evidence="7" id="KW-0677">Repeat</keyword>
<feature type="transmembrane region" description="Helical" evidence="14">
    <location>
        <begin position="7"/>
        <end position="30"/>
    </location>
</feature>
<comment type="cofactor">
    <cofactor evidence="14 16">
        <name>Zn(2+)</name>
        <dbReference type="ChEBI" id="CHEBI:29105"/>
    </cofactor>
    <text evidence="14 16">Binds 1 zinc ion per subunit.</text>
</comment>
<sequence length="362" mass="39959">MKGAWKIGEVLGIGIYVHFTFLLLVTWVAVSQYAVAGNLSAVWEALLFLFCLFTIIVLHELGHALAAKRFGIRTRDIVLLPIGGVARLERMPDNPWQELVVALAGPAVNVILALILYLFLSHYDPNWQLGHWSPVRGTFAGRLFGVNVVLALFNLLPAFPMDGGRVLRALLATQMDYVRATHWAAWVGQAMAILFGLAGLFTPNPMLLFIALFVWIGAAQEASMVELRWALGGIPVWRVMITEFHTLHPEDPLSKAGQYILAGYQHDFPVVDNGKVVGILTHTALLSGLSRLGETATVKEVMEQTFDTAEANEMVQMVFERLDPGSAPCIPVLRRGELVGLLTKENLGEFLLIQSALRKERA</sequence>
<keyword evidence="6 14" id="KW-0479">Metal-binding</keyword>
<dbReference type="Proteomes" id="UP000663859">
    <property type="component" value="Unassembled WGS sequence"/>
</dbReference>
<evidence type="ECO:0000313" key="19">
    <source>
        <dbReference type="EMBL" id="CAF0689863.1"/>
    </source>
</evidence>
<evidence type="ECO:0000256" key="14">
    <source>
        <dbReference type="PIRNR" id="PIRNR006404"/>
    </source>
</evidence>
<keyword evidence="3 14" id="KW-1003">Cell membrane</keyword>
<keyword evidence="12 17" id="KW-0129">CBS domain</keyword>
<feature type="transmembrane region" description="Helical" evidence="14">
    <location>
        <begin position="99"/>
        <end position="119"/>
    </location>
</feature>
<evidence type="ECO:0000256" key="10">
    <source>
        <dbReference type="ARBA" id="ARBA00022989"/>
    </source>
</evidence>
<organism evidence="19 20">
    <name type="scientific">Candidatus Methylacidithermus pantelleriae</name>
    <dbReference type="NCBI Taxonomy" id="2744239"/>
    <lineage>
        <taxon>Bacteria</taxon>
        <taxon>Pseudomonadati</taxon>
        <taxon>Verrucomicrobiota</taxon>
        <taxon>Methylacidiphilae</taxon>
        <taxon>Methylacidiphilales</taxon>
        <taxon>Methylacidiphilaceae</taxon>
        <taxon>Candidatus Methylacidithermus</taxon>
    </lineage>
</organism>
<evidence type="ECO:0000256" key="1">
    <source>
        <dbReference type="ARBA" id="ARBA00004651"/>
    </source>
</evidence>
<evidence type="ECO:0000256" key="3">
    <source>
        <dbReference type="ARBA" id="ARBA00022475"/>
    </source>
</evidence>
<evidence type="ECO:0000256" key="13">
    <source>
        <dbReference type="ARBA" id="ARBA00023136"/>
    </source>
</evidence>
<keyword evidence="8 14" id="KW-0378">Hydrolase</keyword>
<dbReference type="CDD" id="cd06164">
    <property type="entry name" value="S2P-M50_SpoIVFB_CBS"/>
    <property type="match status" value="1"/>
</dbReference>
<proteinExistence type="inferred from homology"/>
<evidence type="ECO:0000256" key="8">
    <source>
        <dbReference type="ARBA" id="ARBA00022801"/>
    </source>
</evidence>
<feature type="binding site" evidence="16">
    <location>
        <position position="59"/>
    </location>
    <ligand>
        <name>Zn(2+)</name>
        <dbReference type="ChEBI" id="CHEBI:29105"/>
        <note>catalytic</note>
    </ligand>
</feature>
<evidence type="ECO:0000256" key="11">
    <source>
        <dbReference type="ARBA" id="ARBA00023049"/>
    </source>
</evidence>
<dbReference type="Pfam" id="PF00571">
    <property type="entry name" value="CBS"/>
    <property type="match status" value="1"/>
</dbReference>
<evidence type="ECO:0000256" key="7">
    <source>
        <dbReference type="ARBA" id="ARBA00022737"/>
    </source>
</evidence>
<keyword evidence="9 14" id="KW-0862">Zinc</keyword>
<evidence type="ECO:0000256" key="4">
    <source>
        <dbReference type="ARBA" id="ARBA00022670"/>
    </source>
</evidence>
<evidence type="ECO:0000313" key="20">
    <source>
        <dbReference type="Proteomes" id="UP000663859"/>
    </source>
</evidence>
<dbReference type="PIRSF" id="PIRSF006404">
    <property type="entry name" value="UCP006404_Pept_M50_CBS"/>
    <property type="match status" value="1"/>
</dbReference>
<gene>
    <name evidence="19" type="ORF">MPNT_10405</name>
</gene>
<comment type="subcellular location">
    <subcellularLocation>
        <location evidence="1 14">Cell membrane</location>
        <topology evidence="1 14">Multi-pass membrane protein</topology>
    </subcellularLocation>
</comment>
<comment type="caution">
    <text evidence="19">The sequence shown here is derived from an EMBL/GenBank/DDBJ whole genome shotgun (WGS) entry which is preliminary data.</text>
</comment>
<keyword evidence="13 14" id="KW-0472">Membrane</keyword>
<evidence type="ECO:0000256" key="2">
    <source>
        <dbReference type="ARBA" id="ARBA00007931"/>
    </source>
</evidence>
<keyword evidence="10 14" id="KW-1133">Transmembrane helix</keyword>
<dbReference type="EMBL" id="CAJNOB010000001">
    <property type="protein sequence ID" value="CAF0689863.1"/>
    <property type="molecule type" value="Genomic_DNA"/>
</dbReference>
<dbReference type="GO" id="GO:0005886">
    <property type="term" value="C:plasma membrane"/>
    <property type="evidence" value="ECO:0007669"/>
    <property type="project" value="UniProtKB-SubCell"/>
</dbReference>
<evidence type="ECO:0000256" key="15">
    <source>
        <dbReference type="PIRSR" id="PIRSR006404-1"/>
    </source>
</evidence>
<keyword evidence="5 14" id="KW-0812">Transmembrane</keyword>
<feature type="transmembrane region" description="Helical" evidence="14">
    <location>
        <begin position="42"/>
        <end position="66"/>
    </location>
</feature>
<evidence type="ECO:0000256" key="12">
    <source>
        <dbReference type="ARBA" id="ARBA00023122"/>
    </source>
</evidence>
<feature type="active site" evidence="15">
    <location>
        <position position="60"/>
    </location>
</feature>
<dbReference type="InterPro" id="IPR016483">
    <property type="entry name" value="UCP006404_Pept_M50_CBS"/>
</dbReference>
<feature type="domain" description="CBS" evidence="18">
    <location>
        <begin position="240"/>
        <end position="295"/>
    </location>
</feature>
<dbReference type="PROSITE" id="PS51371">
    <property type="entry name" value="CBS"/>
    <property type="match status" value="1"/>
</dbReference>